<gene>
    <name evidence="2" type="ordered locus">Sulac_3109</name>
</gene>
<evidence type="ECO:0000313" key="2">
    <source>
        <dbReference type="EMBL" id="AEW06557.1"/>
    </source>
</evidence>
<name>G8U112_SULAD</name>
<dbReference type="SMART" id="SM00052">
    <property type="entry name" value="EAL"/>
    <property type="match status" value="1"/>
</dbReference>
<dbReference type="InterPro" id="IPR001633">
    <property type="entry name" value="EAL_dom"/>
</dbReference>
<dbReference type="AlphaFoldDB" id="G8U112"/>
<dbReference type="CDD" id="cd01948">
    <property type="entry name" value="EAL"/>
    <property type="match status" value="1"/>
</dbReference>
<dbReference type="EMBL" id="CP003179">
    <property type="protein sequence ID" value="AEW06557.1"/>
    <property type="molecule type" value="Genomic_DNA"/>
</dbReference>
<dbReference type="GO" id="GO:0071111">
    <property type="term" value="F:cyclic-guanylate-specific phosphodiesterase activity"/>
    <property type="evidence" value="ECO:0007669"/>
    <property type="project" value="InterPro"/>
</dbReference>
<dbReference type="STRING" id="679936.Sulac_3109"/>
<organism evidence="2 3">
    <name type="scientific">Sulfobacillus acidophilus (strain ATCC 700253 / DSM 10332 / NAL)</name>
    <dbReference type="NCBI Taxonomy" id="679936"/>
    <lineage>
        <taxon>Bacteria</taxon>
        <taxon>Bacillati</taxon>
        <taxon>Bacillota</taxon>
        <taxon>Clostridia</taxon>
        <taxon>Eubacteriales</taxon>
        <taxon>Clostridiales Family XVII. Incertae Sedis</taxon>
        <taxon>Sulfobacillus</taxon>
    </lineage>
</organism>
<dbReference type="Pfam" id="PF00563">
    <property type="entry name" value="EAL"/>
    <property type="match status" value="1"/>
</dbReference>
<dbReference type="InterPro" id="IPR050706">
    <property type="entry name" value="Cyclic-di-GMP_PDE-like"/>
</dbReference>
<sequence length="330" mass="36301">MGEDQIGAILQHTIDQGAVTIVFQPIRHVSGALWGFEALSRFSEGVTPESAWAWAARQGLTRTLDRIAVTSAIQASQGLPGLMFVNIAAATLADISFLRHMGHTHRIVWEITESAVTRSIGRWGSRALRAAGYHLAMDDAGRAHSTPERLRWLQPDFVKVDQELVRAYIEEDTRTLLYWVDNAHTLGAHVIAEGVEDPIWIAHLAQAGVDAVQGWAIGRPAAAEDWHHQLLSEFSGGGGGGGNIFHFWCRVRAIGIHEPGIRSGFNGSLARKRAFHRGNECTNIPSCQWHATKTAAVKEDSDAAWRMGITENLPQKPYVEAENREKAMAI</sequence>
<feature type="domain" description="EAL" evidence="1">
    <location>
        <begin position="3"/>
        <end position="234"/>
    </location>
</feature>
<reference evidence="3" key="1">
    <citation type="submission" date="2011-12" db="EMBL/GenBank/DDBJ databases">
        <title>The complete genome of chromosome of Sulfobacillus acidophilus DSM 10332.</title>
        <authorList>
            <person name="Lucas S."/>
            <person name="Han J."/>
            <person name="Lapidus A."/>
            <person name="Bruce D."/>
            <person name="Goodwin L."/>
            <person name="Pitluck S."/>
            <person name="Peters L."/>
            <person name="Kyrpides N."/>
            <person name="Mavromatis K."/>
            <person name="Ivanova N."/>
            <person name="Mikhailova N."/>
            <person name="Chertkov O."/>
            <person name="Saunders E."/>
            <person name="Detter J.C."/>
            <person name="Tapia R."/>
            <person name="Han C."/>
            <person name="Land M."/>
            <person name="Hauser L."/>
            <person name="Markowitz V."/>
            <person name="Cheng J.-F."/>
            <person name="Hugenholtz P."/>
            <person name="Woyke T."/>
            <person name="Wu D."/>
            <person name="Pukall R."/>
            <person name="Gehrich-Schroeter G."/>
            <person name="Schneider S."/>
            <person name="Klenk H.-P."/>
            <person name="Eisen J.A."/>
        </authorList>
    </citation>
    <scope>NUCLEOTIDE SEQUENCE [LARGE SCALE GENOMIC DNA]</scope>
    <source>
        <strain evidence="3">ATCC 700253 / DSM 10332 / NAL</strain>
    </source>
</reference>
<keyword evidence="3" id="KW-1185">Reference proteome</keyword>
<dbReference type="KEGG" id="sap:Sulac_3109"/>
<evidence type="ECO:0000259" key="1">
    <source>
        <dbReference type="PROSITE" id="PS50883"/>
    </source>
</evidence>
<dbReference type="HOGENOM" id="CLU_072806_0_0_9"/>
<dbReference type="PANTHER" id="PTHR33121:SF76">
    <property type="entry name" value="SIGNALING PROTEIN"/>
    <property type="match status" value="1"/>
</dbReference>
<dbReference type="PROSITE" id="PS50883">
    <property type="entry name" value="EAL"/>
    <property type="match status" value="1"/>
</dbReference>
<dbReference type="SUPFAM" id="SSF141868">
    <property type="entry name" value="EAL domain-like"/>
    <property type="match status" value="1"/>
</dbReference>
<dbReference type="Gene3D" id="3.20.20.450">
    <property type="entry name" value="EAL domain"/>
    <property type="match status" value="1"/>
</dbReference>
<proteinExistence type="predicted"/>
<evidence type="ECO:0000313" key="3">
    <source>
        <dbReference type="Proteomes" id="UP000005439"/>
    </source>
</evidence>
<reference evidence="2 3" key="2">
    <citation type="journal article" date="2012" name="Stand. Genomic Sci.">
        <title>Complete genome sequence of the moderately thermophilic mineral-sulfide-oxidizing firmicute Sulfobacillus acidophilus type strain (NAL(T)).</title>
        <authorList>
            <person name="Anderson I."/>
            <person name="Chertkov O."/>
            <person name="Chen A."/>
            <person name="Saunders E."/>
            <person name="Lapidus A."/>
            <person name="Nolan M."/>
            <person name="Lucas S."/>
            <person name="Hammon N."/>
            <person name="Deshpande S."/>
            <person name="Cheng J.F."/>
            <person name="Han C."/>
            <person name="Tapia R."/>
            <person name="Goodwin L.A."/>
            <person name="Pitluck S."/>
            <person name="Liolios K."/>
            <person name="Pagani I."/>
            <person name="Ivanova N."/>
            <person name="Mikhailova N."/>
            <person name="Pati A."/>
            <person name="Palaniappan K."/>
            <person name="Land M."/>
            <person name="Pan C."/>
            <person name="Rohde M."/>
            <person name="Pukall R."/>
            <person name="Goker M."/>
            <person name="Detter J.C."/>
            <person name="Woyke T."/>
            <person name="Bristow J."/>
            <person name="Eisen J.A."/>
            <person name="Markowitz V."/>
            <person name="Hugenholtz P."/>
            <person name="Kyrpides N.C."/>
            <person name="Klenk H.P."/>
            <person name="Mavromatis K."/>
        </authorList>
    </citation>
    <scope>NUCLEOTIDE SEQUENCE [LARGE SCALE GENOMIC DNA]</scope>
    <source>
        <strain evidence="3">ATCC 700253 / DSM 10332 / NAL</strain>
    </source>
</reference>
<dbReference type="Proteomes" id="UP000005439">
    <property type="component" value="Chromosome"/>
</dbReference>
<accession>G8U112</accession>
<dbReference type="InterPro" id="IPR035919">
    <property type="entry name" value="EAL_sf"/>
</dbReference>
<protein>
    <submittedName>
        <fullName evidence="2">Diguanylate phosphodiesterase</fullName>
    </submittedName>
</protein>
<dbReference type="PATRIC" id="fig|679936.5.peg.3215"/>
<dbReference type="PANTHER" id="PTHR33121">
    <property type="entry name" value="CYCLIC DI-GMP PHOSPHODIESTERASE PDEF"/>
    <property type="match status" value="1"/>
</dbReference>